<dbReference type="InterPro" id="IPR006575">
    <property type="entry name" value="RWD_dom"/>
</dbReference>
<evidence type="ECO:0000256" key="6">
    <source>
        <dbReference type="ARBA" id="ARBA00022679"/>
    </source>
</evidence>
<dbReference type="InterPro" id="IPR013083">
    <property type="entry name" value="Znf_RING/FYVE/PHD"/>
</dbReference>
<keyword evidence="8" id="KW-0677">Repeat</keyword>
<feature type="compositionally biased region" description="Basic and acidic residues" evidence="14">
    <location>
        <begin position="21"/>
        <end position="33"/>
    </location>
</feature>
<dbReference type="CDD" id="cd20341">
    <property type="entry name" value="BRcat_RBR_RNF14"/>
    <property type="match status" value="1"/>
</dbReference>
<sequence length="679" mass="78201">MSSRKGGYRRGGKQSHFYQHQNDENWTLKRVQDHNLPPQFDQQFAPSNSELNVEHNHLEQPTTTAKNQKYRQNRRNAGWGLRNRRPQVVKPQFVKKSEVSSLGIDERNDEKREDFRDGLGEELEKIASKSEVVEGKDEVEEKIEGSGLNEEDIDVVQKRLEELLLSAQEAELSEEQLRINDQAQEDELLAMESIYGDNIFFLDKQNGLRSFQIHIHIETPSEISVAVKLNSSAVSKASDDSSEFSYSFKVEYLPPIILTCILPKSYPSHLPPHFTISAQWLSSTKISDLCNVLDSIWNEQSGQEVIYQWVESLHSSCLSFLGFDQEIILGPYAVKQEQDRRAISGSVSPEVDIPYMKSYSDEQRHENFSKNIHECCICFSEFAGTEFVRLPCQHFFCWKCMKTYSDIHVKEGTVSKLQCADAKCGGMIPPGLLRRLLGDEEFERWESMTLQKTLESMTDVTYCPRCETICIEDEDQHAQCSKCYFSFCTLCREKRHVGVACMTPEMKLLVLQERQNSSQLKDDQRHREKEIINDLLSVREINISAKQCPSCKMAISRTEGCNKMVCGNCGHYFCYRCNKEIDGYDHFRDGSCELFPPETIQHWEERMNARQVVGQIQAEMFPERGHSCPNCGQINLKAGNNNHIFCWACQNHYCYLCRKMVRRSAQHYGPKGCKQHTVG</sequence>
<evidence type="ECO:0000259" key="17">
    <source>
        <dbReference type="PROSITE" id="PS51873"/>
    </source>
</evidence>
<dbReference type="PROSITE" id="PS00518">
    <property type="entry name" value="ZF_RING_1"/>
    <property type="match status" value="1"/>
</dbReference>
<dbReference type="AlphaFoldDB" id="A0A6P6TNM8"/>
<evidence type="ECO:0000256" key="3">
    <source>
        <dbReference type="ARBA" id="ARBA00003976"/>
    </source>
</evidence>
<evidence type="ECO:0000313" key="18">
    <source>
        <dbReference type="Proteomes" id="UP001652660"/>
    </source>
</evidence>
<accession>A0A6P6TNM8</accession>
<evidence type="ECO:0000256" key="8">
    <source>
        <dbReference type="ARBA" id="ARBA00022737"/>
    </source>
</evidence>
<dbReference type="EC" id="2.3.2.31" evidence="5"/>
<dbReference type="FunFam" id="1.20.120.1750:FF:000029">
    <property type="entry name" value="RBR-type E3 ubiquitin transferase"/>
    <property type="match status" value="1"/>
</dbReference>
<dbReference type="GO" id="GO:0016567">
    <property type="term" value="P:protein ubiquitination"/>
    <property type="evidence" value="ECO:0007669"/>
    <property type="project" value="UniProtKB-UniPathway"/>
</dbReference>
<dbReference type="UniPathway" id="UPA00143"/>
<evidence type="ECO:0000313" key="19">
    <source>
        <dbReference type="RefSeq" id="XP_027079665.1"/>
    </source>
</evidence>
<feature type="coiled-coil region" evidence="13">
    <location>
        <begin position="153"/>
        <end position="185"/>
    </location>
</feature>
<dbReference type="PANTHER" id="PTHR11685">
    <property type="entry name" value="RBR FAMILY RING FINGER AND IBR DOMAIN-CONTAINING"/>
    <property type="match status" value="1"/>
</dbReference>
<evidence type="ECO:0000256" key="2">
    <source>
        <dbReference type="ARBA" id="ARBA00001947"/>
    </source>
</evidence>
<feature type="region of interest" description="Disordered" evidence="14">
    <location>
        <begin position="1"/>
        <end position="92"/>
    </location>
</feature>
<dbReference type="CDD" id="cd23820">
    <property type="entry name" value="RWD_RNF14"/>
    <property type="match status" value="1"/>
</dbReference>
<proteinExistence type="inferred from homology"/>
<evidence type="ECO:0000256" key="13">
    <source>
        <dbReference type="SAM" id="Coils"/>
    </source>
</evidence>
<dbReference type="InterPro" id="IPR044066">
    <property type="entry name" value="TRIAD_supradom"/>
</dbReference>
<dbReference type="InterPro" id="IPR001841">
    <property type="entry name" value="Znf_RING"/>
</dbReference>
<dbReference type="GO" id="GO:0008270">
    <property type="term" value="F:zinc ion binding"/>
    <property type="evidence" value="ECO:0007669"/>
    <property type="project" value="UniProtKB-KW"/>
</dbReference>
<dbReference type="FunFam" id="3.30.40.10:FF:000358">
    <property type="entry name" value="RBR-type E3 ubiquitin transferase"/>
    <property type="match status" value="1"/>
</dbReference>
<keyword evidence="13" id="KW-0175">Coiled coil</keyword>
<dbReference type="GO" id="GO:0061630">
    <property type="term" value="F:ubiquitin protein ligase activity"/>
    <property type="evidence" value="ECO:0007669"/>
    <property type="project" value="UniProtKB-EC"/>
</dbReference>
<dbReference type="Proteomes" id="UP001652660">
    <property type="component" value="Chromosome 8e"/>
</dbReference>
<organism evidence="18 19">
    <name type="scientific">Coffea arabica</name>
    <name type="common">Arabian coffee</name>
    <dbReference type="NCBI Taxonomy" id="13443"/>
    <lineage>
        <taxon>Eukaryota</taxon>
        <taxon>Viridiplantae</taxon>
        <taxon>Streptophyta</taxon>
        <taxon>Embryophyta</taxon>
        <taxon>Tracheophyta</taxon>
        <taxon>Spermatophyta</taxon>
        <taxon>Magnoliopsida</taxon>
        <taxon>eudicotyledons</taxon>
        <taxon>Gunneridae</taxon>
        <taxon>Pentapetalae</taxon>
        <taxon>asterids</taxon>
        <taxon>lamiids</taxon>
        <taxon>Gentianales</taxon>
        <taxon>Rubiaceae</taxon>
        <taxon>Ixoroideae</taxon>
        <taxon>Gardenieae complex</taxon>
        <taxon>Bertiereae - Coffeeae clade</taxon>
        <taxon>Coffeeae</taxon>
        <taxon>Coffea</taxon>
    </lineage>
</organism>
<dbReference type="SMART" id="SM00647">
    <property type="entry name" value="IBR"/>
    <property type="match status" value="2"/>
</dbReference>
<evidence type="ECO:0000256" key="1">
    <source>
        <dbReference type="ARBA" id="ARBA00001798"/>
    </source>
</evidence>
<dbReference type="InterPro" id="IPR016135">
    <property type="entry name" value="UBQ-conjugating_enzyme/RWD"/>
</dbReference>
<dbReference type="SMART" id="SM00591">
    <property type="entry name" value="RWD"/>
    <property type="match status" value="1"/>
</dbReference>
<dbReference type="Pfam" id="PF22191">
    <property type="entry name" value="IBR_1"/>
    <property type="match status" value="1"/>
</dbReference>
<evidence type="ECO:0000256" key="12">
    <source>
        <dbReference type="PROSITE-ProRule" id="PRU00175"/>
    </source>
</evidence>
<dbReference type="InterPro" id="IPR017907">
    <property type="entry name" value="Znf_RING_CS"/>
</dbReference>
<reference evidence="19" key="2">
    <citation type="submission" date="2025-08" db="UniProtKB">
        <authorList>
            <consortium name="RefSeq"/>
        </authorList>
    </citation>
    <scope>IDENTIFICATION</scope>
    <source>
        <tissue evidence="19">Leaves</tissue>
    </source>
</reference>
<dbReference type="SUPFAM" id="SSF57850">
    <property type="entry name" value="RING/U-box"/>
    <property type="match status" value="4"/>
</dbReference>
<dbReference type="Gene3D" id="1.20.120.1750">
    <property type="match status" value="1"/>
</dbReference>
<evidence type="ECO:0000256" key="14">
    <source>
        <dbReference type="SAM" id="MobiDB-lite"/>
    </source>
</evidence>
<dbReference type="Pfam" id="PF01485">
    <property type="entry name" value="IBR"/>
    <property type="match status" value="1"/>
</dbReference>
<dbReference type="PROSITE" id="PS51873">
    <property type="entry name" value="TRIAD"/>
    <property type="match status" value="1"/>
</dbReference>
<evidence type="ECO:0000259" key="15">
    <source>
        <dbReference type="PROSITE" id="PS50089"/>
    </source>
</evidence>
<comment type="function">
    <text evidence="3">Might act as an E3 ubiquitin-protein ligase, or as part of E3 complex, which accepts ubiquitin from specific E2 ubiquitin-conjugating enzymes and then transfers it to substrates.</text>
</comment>
<dbReference type="Gene3D" id="3.10.110.10">
    <property type="entry name" value="Ubiquitin Conjugating Enzyme"/>
    <property type="match status" value="1"/>
</dbReference>
<dbReference type="SMART" id="SM00184">
    <property type="entry name" value="RING"/>
    <property type="match status" value="2"/>
</dbReference>
<evidence type="ECO:0000256" key="7">
    <source>
        <dbReference type="ARBA" id="ARBA00022723"/>
    </source>
</evidence>
<evidence type="ECO:0000256" key="11">
    <source>
        <dbReference type="ARBA" id="ARBA00022833"/>
    </source>
</evidence>
<comment type="similarity">
    <text evidence="4">Belongs to the RBR family. Ariadne subfamily.</text>
</comment>
<dbReference type="CDD" id="cd23134">
    <property type="entry name" value="RING-HC_ITT1-like"/>
    <property type="match status" value="1"/>
</dbReference>
<evidence type="ECO:0000256" key="9">
    <source>
        <dbReference type="ARBA" id="ARBA00022771"/>
    </source>
</evidence>
<feature type="compositionally biased region" description="Basic residues" evidence="14">
    <location>
        <begin position="1"/>
        <end position="13"/>
    </location>
</feature>
<evidence type="ECO:0000256" key="10">
    <source>
        <dbReference type="ARBA" id="ARBA00022786"/>
    </source>
</evidence>
<dbReference type="PROSITE" id="PS50089">
    <property type="entry name" value="ZF_RING_2"/>
    <property type="match status" value="1"/>
</dbReference>
<dbReference type="InterPro" id="IPR031127">
    <property type="entry name" value="E3_UB_ligase_RBR"/>
</dbReference>
<protein>
    <recommendedName>
        <fullName evidence="5">RBR-type E3 ubiquitin transferase</fullName>
        <ecNumber evidence="5">2.3.2.31</ecNumber>
    </recommendedName>
</protein>
<feature type="domain" description="RING-type" evidence="15">
    <location>
        <begin position="375"/>
        <end position="419"/>
    </location>
</feature>
<dbReference type="RefSeq" id="XP_027079665.1">
    <property type="nucleotide sequence ID" value="XM_027223864.2"/>
</dbReference>
<comment type="catalytic activity">
    <reaction evidence="1">
        <text>[E2 ubiquitin-conjugating enzyme]-S-ubiquitinyl-L-cysteine + [acceptor protein]-L-lysine = [E2 ubiquitin-conjugating enzyme]-L-cysteine + [acceptor protein]-N(6)-ubiquitinyl-L-lysine.</text>
        <dbReference type="EC" id="2.3.2.31"/>
    </reaction>
</comment>
<name>A0A6P6TNM8_COFAR</name>
<keyword evidence="9 12" id="KW-0863">Zinc-finger</keyword>
<feature type="compositionally biased region" description="Polar residues" evidence="14">
    <location>
        <begin position="40"/>
        <end position="51"/>
    </location>
</feature>
<dbReference type="PROSITE" id="PS50908">
    <property type="entry name" value="RWD"/>
    <property type="match status" value="1"/>
</dbReference>
<reference evidence="18" key="1">
    <citation type="journal article" date="2025" name="Foods">
        <title>Unveiling the Microbial Signatures of Arabica Coffee Cherries: Insights into Ripeness Specific Diversity, Functional Traits, and Implications for Quality and Safety.</title>
        <authorList>
            <consortium name="RefSeq"/>
            <person name="Tenea G.N."/>
            <person name="Cifuentes V."/>
            <person name="Reyes P."/>
            <person name="Cevallos-Vallejos M."/>
        </authorList>
    </citation>
    <scope>NUCLEOTIDE SEQUENCE [LARGE SCALE GENOMIC DNA]</scope>
</reference>
<evidence type="ECO:0000256" key="4">
    <source>
        <dbReference type="ARBA" id="ARBA00005884"/>
    </source>
</evidence>
<keyword evidence="6" id="KW-0808">Transferase</keyword>
<keyword evidence="18" id="KW-1185">Reference proteome</keyword>
<dbReference type="InterPro" id="IPR002867">
    <property type="entry name" value="IBR_dom"/>
</dbReference>
<evidence type="ECO:0000256" key="5">
    <source>
        <dbReference type="ARBA" id="ARBA00012251"/>
    </source>
</evidence>
<feature type="domain" description="RWD" evidence="16">
    <location>
        <begin position="186"/>
        <end position="320"/>
    </location>
</feature>
<keyword evidence="10" id="KW-0833">Ubl conjugation pathway</keyword>
<dbReference type="GeneID" id="113702736"/>
<comment type="cofactor">
    <cofactor evidence="2">
        <name>Zn(2+)</name>
        <dbReference type="ChEBI" id="CHEBI:29105"/>
    </cofactor>
</comment>
<dbReference type="SUPFAM" id="SSF54495">
    <property type="entry name" value="UBC-like"/>
    <property type="match status" value="1"/>
</dbReference>
<keyword evidence="7" id="KW-0479">Metal-binding</keyword>
<dbReference type="CDD" id="cd20336">
    <property type="entry name" value="Rcat_RBR"/>
    <property type="match status" value="1"/>
</dbReference>
<evidence type="ECO:0000259" key="16">
    <source>
        <dbReference type="PROSITE" id="PS50908"/>
    </source>
</evidence>
<feature type="domain" description="RING-type" evidence="17">
    <location>
        <begin position="371"/>
        <end position="598"/>
    </location>
</feature>
<dbReference type="OrthoDB" id="1431934at2759"/>
<dbReference type="Gene3D" id="3.30.40.10">
    <property type="entry name" value="Zinc/RING finger domain, C3HC4 (zinc finger)"/>
    <property type="match status" value="1"/>
</dbReference>
<dbReference type="Pfam" id="PF05773">
    <property type="entry name" value="RWD"/>
    <property type="match status" value="1"/>
</dbReference>
<gene>
    <name evidence="19" type="primary">LOC113702736</name>
</gene>
<keyword evidence="11" id="KW-0862">Zinc</keyword>